<evidence type="ECO:0000313" key="8">
    <source>
        <dbReference type="Proteomes" id="UP001159363"/>
    </source>
</evidence>
<proteinExistence type="predicted"/>
<keyword evidence="2" id="KW-0863">Zinc-finger</keyword>
<evidence type="ECO:0000313" key="7">
    <source>
        <dbReference type="EMBL" id="KAJ8887532.1"/>
    </source>
</evidence>
<dbReference type="InterPro" id="IPR006612">
    <property type="entry name" value="THAP_Znf"/>
</dbReference>
<name>A0ABQ9HT27_9NEOP</name>
<organism evidence="7 8">
    <name type="scientific">Dryococelus australis</name>
    <dbReference type="NCBI Taxonomy" id="614101"/>
    <lineage>
        <taxon>Eukaryota</taxon>
        <taxon>Metazoa</taxon>
        <taxon>Ecdysozoa</taxon>
        <taxon>Arthropoda</taxon>
        <taxon>Hexapoda</taxon>
        <taxon>Insecta</taxon>
        <taxon>Pterygota</taxon>
        <taxon>Neoptera</taxon>
        <taxon>Polyneoptera</taxon>
        <taxon>Phasmatodea</taxon>
        <taxon>Verophasmatodea</taxon>
        <taxon>Anareolatae</taxon>
        <taxon>Phasmatidae</taxon>
        <taxon>Eurycanthinae</taxon>
        <taxon>Dryococelus</taxon>
    </lineage>
</organism>
<keyword evidence="3" id="KW-0862">Zinc</keyword>
<evidence type="ECO:0000256" key="5">
    <source>
        <dbReference type="SAM" id="MobiDB-lite"/>
    </source>
</evidence>
<protein>
    <recommendedName>
        <fullName evidence="6">THAP-type domain-containing protein</fullName>
    </recommendedName>
</protein>
<dbReference type="Proteomes" id="UP001159363">
    <property type="component" value="Chromosome X"/>
</dbReference>
<keyword evidence="8" id="KW-1185">Reference proteome</keyword>
<dbReference type="EMBL" id="JARBHB010000004">
    <property type="protein sequence ID" value="KAJ8887532.1"/>
    <property type="molecule type" value="Genomic_DNA"/>
</dbReference>
<dbReference type="SMART" id="SM00980">
    <property type="entry name" value="THAP"/>
    <property type="match status" value="1"/>
</dbReference>
<evidence type="ECO:0000259" key="6">
    <source>
        <dbReference type="SMART" id="SM00980"/>
    </source>
</evidence>
<evidence type="ECO:0000256" key="1">
    <source>
        <dbReference type="ARBA" id="ARBA00022723"/>
    </source>
</evidence>
<comment type="caution">
    <text evidence="7">The sequence shown here is derived from an EMBL/GenBank/DDBJ whole genome shotgun (WGS) entry which is preliminary data.</text>
</comment>
<gene>
    <name evidence="7" type="ORF">PR048_013748</name>
</gene>
<keyword evidence="1" id="KW-0479">Metal-binding</keyword>
<evidence type="ECO:0000256" key="2">
    <source>
        <dbReference type="ARBA" id="ARBA00022771"/>
    </source>
</evidence>
<sequence length="418" mass="46498">MESAMAFACDPSQHSPGVTSENHVRPKSGMGGPGIEPGSSRMRVQTFKIAEPGPTAREQSEFSPPTKANRVHHPAESLRIFASGNRAGRCRWSAGFLEDLPFPLALAIPRLTVLTSFHPVSYQDLILAYFEMSLRNLEVCTNQLPPGKPIEHWASHVLPHITGAVHLSNDNAGVLKPAQRGQKPRVEQKGKSWLDPDSQYAVVVRRAATCEPALCILGYKRKATWRSSPFNPEYHQFIGTPDRMLCLLTNQEVILGHASHLAQFGSPGRLQAGGRCVHAYPCFWLSGNTDLNERRVVGSRESRRGETRHLRIAPLPTNHGNSLSDAVDISRILVLHFRNGCKIGKKRPCCVPGCADKLFRRSFRAWLHRIRNPKLQSLVKKKVYGNYLVCELHFNHQCINPGSKSIIIYSEPSLLLPG</sequence>
<feature type="compositionally biased region" description="Polar residues" evidence="5">
    <location>
        <begin position="12"/>
        <end position="21"/>
    </location>
</feature>
<feature type="region of interest" description="Disordered" evidence="5">
    <location>
        <begin position="1"/>
        <end position="40"/>
    </location>
</feature>
<keyword evidence="4" id="KW-0238">DNA-binding</keyword>
<accession>A0ABQ9HT27</accession>
<evidence type="ECO:0000256" key="3">
    <source>
        <dbReference type="ARBA" id="ARBA00022833"/>
    </source>
</evidence>
<feature type="domain" description="THAP-type" evidence="6">
    <location>
        <begin position="347"/>
        <end position="418"/>
    </location>
</feature>
<evidence type="ECO:0000256" key="4">
    <source>
        <dbReference type="ARBA" id="ARBA00023125"/>
    </source>
</evidence>
<reference evidence="7 8" key="1">
    <citation type="submission" date="2023-02" db="EMBL/GenBank/DDBJ databases">
        <title>LHISI_Scaffold_Assembly.</title>
        <authorList>
            <person name="Stuart O.P."/>
            <person name="Cleave R."/>
            <person name="Magrath M.J.L."/>
            <person name="Mikheyev A.S."/>
        </authorList>
    </citation>
    <scope>NUCLEOTIDE SEQUENCE [LARGE SCALE GENOMIC DNA]</scope>
    <source>
        <strain evidence="7">Daus_M_001</strain>
        <tissue evidence="7">Leg muscle</tissue>
    </source>
</reference>